<sequence length="149" mass="16664">MKAKLLLRLSAGLSLFFAIGHTIGHYTRKDTTDPIKKSILRQMDEQAFDYGGSLRSLGDNYEGISLFLIVILVLLTILLWQISGNIEEHKSLCISLLIPIMGCFWVFAVLSAFYFFIVPAVTCLLAGILIGWTCFRAFNQQNITDPSIS</sequence>
<evidence type="ECO:0000313" key="2">
    <source>
        <dbReference type="EMBL" id="MDJ1505336.1"/>
    </source>
</evidence>
<evidence type="ECO:0000313" key="3">
    <source>
        <dbReference type="Proteomes" id="UP001232063"/>
    </source>
</evidence>
<dbReference type="NCBIfam" id="NF047765">
    <property type="entry name" value="LIC_13387_fam"/>
    <property type="match status" value="1"/>
</dbReference>
<keyword evidence="1" id="KW-0812">Transmembrane</keyword>
<dbReference type="InterPro" id="IPR058068">
    <property type="entry name" value="LIC_13387-like"/>
</dbReference>
<feature type="transmembrane region" description="Helical" evidence="1">
    <location>
        <begin position="116"/>
        <end position="135"/>
    </location>
</feature>
<keyword evidence="1" id="KW-0472">Membrane</keyword>
<gene>
    <name evidence="2" type="ORF">QNI22_32065</name>
</gene>
<proteinExistence type="predicted"/>
<comment type="caution">
    <text evidence="2">The sequence shown here is derived from an EMBL/GenBank/DDBJ whole genome shotgun (WGS) entry which is preliminary data.</text>
</comment>
<keyword evidence="1" id="KW-1133">Transmembrane helix</keyword>
<evidence type="ECO:0000256" key="1">
    <source>
        <dbReference type="SAM" id="Phobius"/>
    </source>
</evidence>
<organism evidence="2 3">
    <name type="scientific">Xanthocytophaga agilis</name>
    <dbReference type="NCBI Taxonomy" id="3048010"/>
    <lineage>
        <taxon>Bacteria</taxon>
        <taxon>Pseudomonadati</taxon>
        <taxon>Bacteroidota</taxon>
        <taxon>Cytophagia</taxon>
        <taxon>Cytophagales</taxon>
        <taxon>Rhodocytophagaceae</taxon>
        <taxon>Xanthocytophaga</taxon>
    </lineage>
</organism>
<dbReference type="AlphaFoldDB" id="A0AAE3UIG0"/>
<dbReference type="RefSeq" id="WP_314517285.1">
    <property type="nucleotide sequence ID" value="NZ_JASJOU010000015.1"/>
</dbReference>
<keyword evidence="3" id="KW-1185">Reference proteome</keyword>
<protein>
    <submittedName>
        <fullName evidence="2">Uncharacterized protein</fullName>
    </submittedName>
</protein>
<dbReference type="Proteomes" id="UP001232063">
    <property type="component" value="Unassembled WGS sequence"/>
</dbReference>
<feature type="transmembrane region" description="Helical" evidence="1">
    <location>
        <begin position="63"/>
        <end position="80"/>
    </location>
</feature>
<name>A0AAE3UIG0_9BACT</name>
<accession>A0AAE3UIG0</accession>
<feature type="transmembrane region" description="Helical" evidence="1">
    <location>
        <begin position="92"/>
        <end position="110"/>
    </location>
</feature>
<reference evidence="2" key="1">
    <citation type="submission" date="2023-05" db="EMBL/GenBank/DDBJ databases">
        <authorList>
            <person name="Zhang X."/>
        </authorList>
    </citation>
    <scope>NUCLEOTIDE SEQUENCE</scope>
    <source>
        <strain evidence="2">BD1B2-1</strain>
    </source>
</reference>
<dbReference type="EMBL" id="JASJOU010000015">
    <property type="protein sequence ID" value="MDJ1505336.1"/>
    <property type="molecule type" value="Genomic_DNA"/>
</dbReference>